<keyword evidence="1" id="KW-0732">Signal</keyword>
<keyword evidence="3" id="KW-1185">Reference proteome</keyword>
<reference evidence="2 3" key="1">
    <citation type="journal article" date="2011" name="Science">
        <title>The Selaginella genome identifies genetic changes associated with the evolution of vascular plants.</title>
        <authorList>
            <person name="Banks J.A."/>
            <person name="Nishiyama T."/>
            <person name="Hasebe M."/>
            <person name="Bowman J.L."/>
            <person name="Gribskov M."/>
            <person name="dePamphilis C."/>
            <person name="Albert V.A."/>
            <person name="Aono N."/>
            <person name="Aoyama T."/>
            <person name="Ambrose B.A."/>
            <person name="Ashton N.W."/>
            <person name="Axtell M.J."/>
            <person name="Barker E."/>
            <person name="Barker M.S."/>
            <person name="Bennetzen J.L."/>
            <person name="Bonawitz N.D."/>
            <person name="Chapple C."/>
            <person name="Cheng C."/>
            <person name="Correa L.G."/>
            <person name="Dacre M."/>
            <person name="DeBarry J."/>
            <person name="Dreyer I."/>
            <person name="Elias M."/>
            <person name="Engstrom E.M."/>
            <person name="Estelle M."/>
            <person name="Feng L."/>
            <person name="Finet C."/>
            <person name="Floyd S.K."/>
            <person name="Frommer W.B."/>
            <person name="Fujita T."/>
            <person name="Gramzow L."/>
            <person name="Gutensohn M."/>
            <person name="Harholt J."/>
            <person name="Hattori M."/>
            <person name="Heyl A."/>
            <person name="Hirai T."/>
            <person name="Hiwatashi Y."/>
            <person name="Ishikawa M."/>
            <person name="Iwata M."/>
            <person name="Karol K.G."/>
            <person name="Koehler B."/>
            <person name="Kolukisaoglu U."/>
            <person name="Kubo M."/>
            <person name="Kurata T."/>
            <person name="Lalonde S."/>
            <person name="Li K."/>
            <person name="Li Y."/>
            <person name="Litt A."/>
            <person name="Lyons E."/>
            <person name="Manning G."/>
            <person name="Maruyama T."/>
            <person name="Michael T.P."/>
            <person name="Mikami K."/>
            <person name="Miyazaki S."/>
            <person name="Morinaga S."/>
            <person name="Murata T."/>
            <person name="Mueller-Roeber B."/>
            <person name="Nelson D.R."/>
            <person name="Obara M."/>
            <person name="Oguri Y."/>
            <person name="Olmstead R.G."/>
            <person name="Onodera N."/>
            <person name="Petersen B.L."/>
            <person name="Pils B."/>
            <person name="Prigge M."/>
            <person name="Rensing S.A."/>
            <person name="Riano-Pachon D.M."/>
            <person name="Roberts A.W."/>
            <person name="Sato Y."/>
            <person name="Scheller H.V."/>
            <person name="Schulz B."/>
            <person name="Schulz C."/>
            <person name="Shakirov E.V."/>
            <person name="Shibagaki N."/>
            <person name="Shinohara N."/>
            <person name="Shippen D.E."/>
            <person name="Soerensen I."/>
            <person name="Sotooka R."/>
            <person name="Sugimoto N."/>
            <person name="Sugita M."/>
            <person name="Sumikawa N."/>
            <person name="Tanurdzic M."/>
            <person name="Theissen G."/>
            <person name="Ulvskov P."/>
            <person name="Wakazuki S."/>
            <person name="Weng J.K."/>
            <person name="Willats W.W."/>
            <person name="Wipf D."/>
            <person name="Wolf P.G."/>
            <person name="Yang L."/>
            <person name="Zimmer A.D."/>
            <person name="Zhu Q."/>
            <person name="Mitros T."/>
            <person name="Hellsten U."/>
            <person name="Loque D."/>
            <person name="Otillar R."/>
            <person name="Salamov A."/>
            <person name="Schmutz J."/>
            <person name="Shapiro H."/>
            <person name="Lindquist E."/>
            <person name="Lucas S."/>
            <person name="Rokhsar D."/>
            <person name="Grigoriev I.V."/>
        </authorList>
    </citation>
    <scope>NUCLEOTIDE SEQUENCE [LARGE SCALE GENOMIC DNA]</scope>
</reference>
<organism evidence="3">
    <name type="scientific">Selaginella moellendorffii</name>
    <name type="common">Spikemoss</name>
    <dbReference type="NCBI Taxonomy" id="88036"/>
    <lineage>
        <taxon>Eukaryota</taxon>
        <taxon>Viridiplantae</taxon>
        <taxon>Streptophyta</taxon>
        <taxon>Embryophyta</taxon>
        <taxon>Tracheophyta</taxon>
        <taxon>Lycopodiopsida</taxon>
        <taxon>Selaginellales</taxon>
        <taxon>Selaginellaceae</taxon>
        <taxon>Selaginella</taxon>
    </lineage>
</organism>
<evidence type="ECO:0000256" key="1">
    <source>
        <dbReference type="SAM" id="SignalP"/>
    </source>
</evidence>
<dbReference type="Gramene" id="EFJ04667">
    <property type="protein sequence ID" value="EFJ04667"/>
    <property type="gene ID" value="SELMODRAFT_432197"/>
</dbReference>
<dbReference type="KEGG" id="smo:SELMODRAFT_432197"/>
<gene>
    <name evidence="2" type="ORF">SELMODRAFT_432197</name>
</gene>
<feature type="chain" id="PRO_5003123546" description="Secreted protein" evidence="1">
    <location>
        <begin position="30"/>
        <end position="149"/>
    </location>
</feature>
<dbReference type="InParanoid" id="D8TF99"/>
<evidence type="ECO:0000313" key="3">
    <source>
        <dbReference type="Proteomes" id="UP000001514"/>
    </source>
</evidence>
<feature type="signal peptide" evidence="1">
    <location>
        <begin position="1"/>
        <end position="29"/>
    </location>
</feature>
<accession>D8TF99</accession>
<proteinExistence type="predicted"/>
<dbReference type="AlphaFoldDB" id="D8TF99"/>
<dbReference type="EMBL" id="GL377766">
    <property type="protein sequence ID" value="EFJ04667.1"/>
    <property type="molecule type" value="Genomic_DNA"/>
</dbReference>
<sequence length="149" mass="15700">MSRHLELRWACAERLRAFLLLFQWPVAEVAQPVARAFVPELAGLSIALAGEGWPQHLCVSPVLLGGLAVAEQPEGPLEQGEDVAAPATLHAEMPAFVSCVSRVPAVLVRPVVSGAAVQPPESEVWTAVLASRCEEAFVESAAKVSGAEA</sequence>
<protein>
    <recommendedName>
        <fullName evidence="4">Secreted protein</fullName>
    </recommendedName>
</protein>
<name>D8TF99_SELML</name>
<evidence type="ECO:0008006" key="4">
    <source>
        <dbReference type="Google" id="ProtNLM"/>
    </source>
</evidence>
<dbReference type="Proteomes" id="UP000001514">
    <property type="component" value="Unassembled WGS sequence"/>
</dbReference>
<dbReference type="HOGENOM" id="CLU_1752872_0_0_1"/>
<evidence type="ECO:0000313" key="2">
    <source>
        <dbReference type="EMBL" id="EFJ04667.1"/>
    </source>
</evidence>